<feature type="compositionally biased region" description="Basic residues" evidence="4">
    <location>
        <begin position="483"/>
        <end position="492"/>
    </location>
</feature>
<dbReference type="InterPro" id="IPR004875">
    <property type="entry name" value="DDE_SF_endonuclease_dom"/>
</dbReference>
<gene>
    <name evidence="6" type="ORF">ASPCAL14977</name>
</gene>
<dbReference type="EMBL" id="CDMC01000034">
    <property type="protein sequence ID" value="CEL11882.1"/>
    <property type="molecule type" value="Genomic_DNA"/>
</dbReference>
<evidence type="ECO:0000259" key="5">
    <source>
        <dbReference type="PROSITE" id="PS51253"/>
    </source>
</evidence>
<dbReference type="PANTHER" id="PTHR19303">
    <property type="entry name" value="TRANSPOSON"/>
    <property type="match status" value="1"/>
</dbReference>
<keyword evidence="3" id="KW-0539">Nucleus</keyword>
<feature type="region of interest" description="Disordered" evidence="4">
    <location>
        <begin position="397"/>
        <end position="416"/>
    </location>
</feature>
<dbReference type="SUPFAM" id="SSF46689">
    <property type="entry name" value="Homeodomain-like"/>
    <property type="match status" value="1"/>
</dbReference>
<dbReference type="PROSITE" id="PS51253">
    <property type="entry name" value="HTH_CENPB"/>
    <property type="match status" value="1"/>
</dbReference>
<feature type="domain" description="HTH CENPB-type" evidence="5">
    <location>
        <begin position="60"/>
        <end position="132"/>
    </location>
</feature>
<feature type="compositionally biased region" description="Polar residues" evidence="4">
    <location>
        <begin position="549"/>
        <end position="560"/>
    </location>
</feature>
<protein>
    <recommendedName>
        <fullName evidence="5">HTH CENPB-type domain-containing protein</fullName>
    </recommendedName>
</protein>
<dbReference type="Gene3D" id="1.10.10.60">
    <property type="entry name" value="Homeodomain-like"/>
    <property type="match status" value="1"/>
</dbReference>
<proteinExistence type="predicted"/>
<name>A0A0U5CKM8_ASPCI</name>
<dbReference type="Gene3D" id="3.30.420.10">
    <property type="entry name" value="Ribonuclease H-like superfamily/Ribonuclease H"/>
    <property type="match status" value="1"/>
</dbReference>
<keyword evidence="2" id="KW-0238">DNA-binding</keyword>
<dbReference type="Pfam" id="PF03184">
    <property type="entry name" value="DDE_1"/>
    <property type="match status" value="1"/>
</dbReference>
<feature type="region of interest" description="Disordered" evidence="4">
    <location>
        <begin position="477"/>
        <end position="502"/>
    </location>
</feature>
<organism evidence="6 7">
    <name type="scientific">Aspergillus calidoustus</name>
    <dbReference type="NCBI Taxonomy" id="454130"/>
    <lineage>
        <taxon>Eukaryota</taxon>
        <taxon>Fungi</taxon>
        <taxon>Dikarya</taxon>
        <taxon>Ascomycota</taxon>
        <taxon>Pezizomycotina</taxon>
        <taxon>Eurotiomycetes</taxon>
        <taxon>Eurotiomycetidae</taxon>
        <taxon>Eurotiales</taxon>
        <taxon>Aspergillaceae</taxon>
        <taxon>Aspergillus</taxon>
        <taxon>Aspergillus subgen. Nidulantes</taxon>
    </lineage>
</organism>
<sequence length="560" mass="62844">MPPKARQPPRNLVEQEGRIQLAISALKKQEISSVRRAATVFNVPPSTLHDRLSGKQYRIEQRANGHRLTANQEASLIEWILSRDARGVAPRPSHVAEMASLLLQEADPTSSRPVGKNWVSSFINRHDEVKPRFARRYNYSCAKCEDPRVIEAWFKQLEEVRKQWGIQDDDIFNFDETGFAMGLIATTKVVTRASMPGKPHLVQPGNREWVTTIECMNSSGWMVPSCIIFKGKQFIEGWFEEYGIPTDWRIELSANGWTTDQIGLRWLEKVFIPATATRKVGGYQLLVLDGHGSHLTPQFDKMCVDNNIIAICMPPHSSHLLQPLDVVCFGPLKREYGGLVEAKMRLGYNHIDKLDFLNTYPTAHQTVFTPQNIQSGFAAAGILPFEPQRVLDKLNISMGTPTPPSSRGGGSTASSLLATPHTAHQLLKKASSVKKMLWQRSESPSSPSKRTFNELLKGCELIMHQAAFMAKELHDLRAENEKTKRKKGRSRRQMPPNEGLSIQEARDLIAQRNEQLLEEGGPSASSTPIASIARKRAPPTCSECHIQGHTRTNCPTRRNN</sequence>
<keyword evidence="7" id="KW-1185">Reference proteome</keyword>
<evidence type="ECO:0000313" key="7">
    <source>
        <dbReference type="Proteomes" id="UP000054771"/>
    </source>
</evidence>
<dbReference type="InterPro" id="IPR009057">
    <property type="entry name" value="Homeodomain-like_sf"/>
</dbReference>
<dbReference type="GO" id="GO:0005634">
    <property type="term" value="C:nucleus"/>
    <property type="evidence" value="ECO:0007669"/>
    <property type="project" value="UniProtKB-SubCell"/>
</dbReference>
<dbReference type="OrthoDB" id="4457643at2759"/>
<evidence type="ECO:0000256" key="3">
    <source>
        <dbReference type="ARBA" id="ARBA00023242"/>
    </source>
</evidence>
<dbReference type="SMART" id="SM00674">
    <property type="entry name" value="CENPB"/>
    <property type="match status" value="1"/>
</dbReference>
<evidence type="ECO:0000256" key="2">
    <source>
        <dbReference type="ARBA" id="ARBA00023125"/>
    </source>
</evidence>
<dbReference type="PANTHER" id="PTHR19303:SF62">
    <property type="entry name" value="HTH CENPB-TYPE DOMAIN-CONTAINING PROTEIN-RELATED"/>
    <property type="match status" value="1"/>
</dbReference>
<evidence type="ECO:0000256" key="4">
    <source>
        <dbReference type="SAM" id="MobiDB-lite"/>
    </source>
</evidence>
<dbReference type="Pfam" id="PF03221">
    <property type="entry name" value="HTH_Tnp_Tc5"/>
    <property type="match status" value="1"/>
</dbReference>
<dbReference type="InterPro" id="IPR036397">
    <property type="entry name" value="RNaseH_sf"/>
</dbReference>
<evidence type="ECO:0000256" key="1">
    <source>
        <dbReference type="ARBA" id="ARBA00004123"/>
    </source>
</evidence>
<dbReference type="AlphaFoldDB" id="A0A0U5CKM8"/>
<accession>A0A0U5CKM8</accession>
<dbReference type="OMA" id="DTWTNYG"/>
<dbReference type="Pfam" id="PF05225">
    <property type="entry name" value="HTH_psq"/>
    <property type="match status" value="1"/>
</dbReference>
<dbReference type="Proteomes" id="UP000054771">
    <property type="component" value="Unassembled WGS sequence"/>
</dbReference>
<comment type="subcellular location">
    <subcellularLocation>
        <location evidence="1">Nucleus</location>
    </subcellularLocation>
</comment>
<reference evidence="7" key="1">
    <citation type="journal article" date="2016" name="Genome Announc.">
        <title>Draft genome sequences of fungus Aspergillus calidoustus.</title>
        <authorList>
            <person name="Horn F."/>
            <person name="Linde J."/>
            <person name="Mattern D.J."/>
            <person name="Walther G."/>
            <person name="Guthke R."/>
            <person name="Scherlach K."/>
            <person name="Martin K."/>
            <person name="Brakhage A.A."/>
            <person name="Petzke L."/>
            <person name="Valiante V."/>
        </authorList>
    </citation>
    <scope>NUCLEOTIDE SEQUENCE [LARGE SCALE GENOMIC DNA]</scope>
    <source>
        <strain evidence="7">SF006504</strain>
    </source>
</reference>
<dbReference type="InterPro" id="IPR007889">
    <property type="entry name" value="HTH_Psq"/>
</dbReference>
<feature type="compositionally biased region" description="Low complexity" evidence="4">
    <location>
        <begin position="522"/>
        <end position="532"/>
    </location>
</feature>
<feature type="region of interest" description="Disordered" evidence="4">
    <location>
        <begin position="517"/>
        <end position="560"/>
    </location>
</feature>
<dbReference type="InterPro" id="IPR050863">
    <property type="entry name" value="CenT-Element_Derived"/>
</dbReference>
<dbReference type="GO" id="GO:0003677">
    <property type="term" value="F:DNA binding"/>
    <property type="evidence" value="ECO:0007669"/>
    <property type="project" value="UniProtKB-KW"/>
</dbReference>
<dbReference type="InterPro" id="IPR006600">
    <property type="entry name" value="HTH_CenpB_DNA-bd_dom"/>
</dbReference>
<evidence type="ECO:0000313" key="6">
    <source>
        <dbReference type="EMBL" id="CEL11882.1"/>
    </source>
</evidence>